<dbReference type="PANTHER" id="PTHR35530:SF1">
    <property type="entry name" value="2-HYDROXYMUCONATE TAUTOMERASE"/>
    <property type="match status" value="1"/>
</dbReference>
<dbReference type="AlphaFoldDB" id="A0A1Z3M0J9"/>
<reference evidence="6 7" key="2">
    <citation type="submission" date="2017-06" db="EMBL/GenBank/DDBJ databases">
        <authorList>
            <person name="Kim H.J."/>
            <person name="Triplett B.A."/>
        </authorList>
    </citation>
    <scope>NUCLEOTIDE SEQUENCE [LARGE SCALE GENOMIC DNA]</scope>
    <source>
        <strain evidence="6 7">BZC3</strain>
    </source>
</reference>
<evidence type="ECO:0000256" key="2">
    <source>
        <dbReference type="ARBA" id="ARBA00023235"/>
    </source>
</evidence>
<sequence length="72" mass="7911">MPYVNIRITREGATREQKAQLIAGVTDLLYEVLDKPPAVTFVVIDEVPLEDWGVGGLPVDEYRQSLAAAPQS</sequence>
<reference evidence="6 7" key="1">
    <citation type="submission" date="2017-06" db="EMBL/GenBank/DDBJ databases">
        <title>Biodegradation of gentamicin by bacterial consortia AMQD4 in synthetic medium and raw gentamicin sewage.</title>
        <authorList>
            <person name="Chang H."/>
            <person name="Feng Y."/>
            <person name="Li Z."/>
            <person name="Xue J."/>
            <person name="Cheng D."/>
        </authorList>
    </citation>
    <scope>NUCLEOTIDE SEQUENCE [LARGE SCALE GENOMIC DNA]</scope>
    <source>
        <strain evidence="6 7">BZC3</strain>
    </source>
</reference>
<evidence type="ECO:0000259" key="5">
    <source>
        <dbReference type="Pfam" id="PF01361"/>
    </source>
</evidence>
<protein>
    <recommendedName>
        <fullName evidence="4">Tautomerase</fullName>
        <ecNumber evidence="4">5.3.2.-</ecNumber>
    </recommendedName>
</protein>
<proteinExistence type="inferred from homology"/>
<dbReference type="InterPro" id="IPR014347">
    <property type="entry name" value="Tautomerase/MIF_sf"/>
</dbReference>
<dbReference type="EMBL" id="CP021995">
    <property type="protein sequence ID" value="ASD27949.1"/>
    <property type="molecule type" value="Genomic_DNA"/>
</dbReference>
<evidence type="ECO:0000313" key="7">
    <source>
        <dbReference type="Proteomes" id="UP000197024"/>
    </source>
</evidence>
<dbReference type="RefSeq" id="WP_088411446.1">
    <property type="nucleotide sequence ID" value="NZ_CP021995.1"/>
</dbReference>
<dbReference type="PANTHER" id="PTHR35530">
    <property type="entry name" value="TAUTOMERASE-RELATED"/>
    <property type="match status" value="1"/>
</dbReference>
<dbReference type="SUPFAM" id="SSF55331">
    <property type="entry name" value="Tautomerase/MIF"/>
    <property type="match status" value="1"/>
</dbReference>
<dbReference type="Proteomes" id="UP000197024">
    <property type="component" value="Chromosome"/>
</dbReference>
<accession>A0A1Z3M0J9</accession>
<dbReference type="Pfam" id="PF01361">
    <property type="entry name" value="Tautomerase"/>
    <property type="match status" value="1"/>
</dbReference>
<gene>
    <name evidence="6" type="ORF">CD943_14280</name>
</gene>
<evidence type="ECO:0000256" key="1">
    <source>
        <dbReference type="ARBA" id="ARBA00006723"/>
    </source>
</evidence>
<comment type="similarity">
    <text evidence="1 4">Belongs to the 4-oxalocrotonate tautomerase family.</text>
</comment>
<feature type="active site" description="Proton acceptor; via imino nitrogen" evidence="3">
    <location>
        <position position="2"/>
    </location>
</feature>
<dbReference type="Gene3D" id="3.30.429.10">
    <property type="entry name" value="Macrophage Migration Inhibitory Factor"/>
    <property type="match status" value="1"/>
</dbReference>
<keyword evidence="2 4" id="KW-0413">Isomerase</keyword>
<evidence type="ECO:0000313" key="6">
    <source>
        <dbReference type="EMBL" id="ASD27949.1"/>
    </source>
</evidence>
<feature type="domain" description="4-oxalocrotonate tautomerase-like" evidence="5">
    <location>
        <begin position="2"/>
        <end position="59"/>
    </location>
</feature>
<dbReference type="STRING" id="293.GCA_000988015_00877"/>
<dbReference type="EC" id="5.3.2.-" evidence="4"/>
<evidence type="ECO:0000256" key="4">
    <source>
        <dbReference type="RuleBase" id="RU362032"/>
    </source>
</evidence>
<dbReference type="GO" id="GO:0016853">
    <property type="term" value="F:isomerase activity"/>
    <property type="evidence" value="ECO:0007669"/>
    <property type="project" value="UniProtKB-UniRule"/>
</dbReference>
<name>A0A1Z3M0J9_BREDI</name>
<organism evidence="6 7">
    <name type="scientific">Brevundimonas diminuta</name>
    <name type="common">Pseudomonas diminuta</name>
    <dbReference type="NCBI Taxonomy" id="293"/>
    <lineage>
        <taxon>Bacteria</taxon>
        <taxon>Pseudomonadati</taxon>
        <taxon>Pseudomonadota</taxon>
        <taxon>Alphaproteobacteria</taxon>
        <taxon>Caulobacterales</taxon>
        <taxon>Caulobacteraceae</taxon>
        <taxon>Brevundimonas</taxon>
    </lineage>
</organism>
<evidence type="ECO:0000256" key="3">
    <source>
        <dbReference type="PIRSR" id="PIRSR618191-1"/>
    </source>
</evidence>
<dbReference type="InterPro" id="IPR004370">
    <property type="entry name" value="4-OT-like_dom"/>
</dbReference>
<dbReference type="NCBIfam" id="TIGR00013">
    <property type="entry name" value="taut"/>
    <property type="match status" value="1"/>
</dbReference>
<dbReference type="InterPro" id="IPR018191">
    <property type="entry name" value="4-OT"/>
</dbReference>